<sequence>MKEYLKNKNLYSKNCQHEDLNGDYDNSSYLSSKGYNKTGYKIHGDVIKIYFVPNAFHVWDAAISLNARPRKISKVEKQFYELAQKWKNETAVYSTVYHKTINNNYLGIIGIGYEAVPFILKDLQKSADHWFIALKAITKENPVPREDMGNMHKMKEAWIQWGINKGLIR</sequence>
<protein>
    <submittedName>
        <fullName evidence="1">Uncharacterized protein</fullName>
    </submittedName>
</protein>
<gene>
    <name evidence="1" type="ORF">ACFOW1_05070</name>
</gene>
<dbReference type="Proteomes" id="UP001595906">
    <property type="component" value="Unassembled WGS sequence"/>
</dbReference>
<accession>A0ABV8PWV7</accession>
<name>A0ABV8PWV7_9BACT</name>
<dbReference type="EMBL" id="JBHSDC010000003">
    <property type="protein sequence ID" value="MFC4231250.1"/>
    <property type="molecule type" value="Genomic_DNA"/>
</dbReference>
<organism evidence="1 2">
    <name type="scientific">Parasediminibacterium paludis</name>
    <dbReference type="NCBI Taxonomy" id="908966"/>
    <lineage>
        <taxon>Bacteria</taxon>
        <taxon>Pseudomonadati</taxon>
        <taxon>Bacteroidota</taxon>
        <taxon>Chitinophagia</taxon>
        <taxon>Chitinophagales</taxon>
        <taxon>Chitinophagaceae</taxon>
        <taxon>Parasediminibacterium</taxon>
    </lineage>
</organism>
<evidence type="ECO:0000313" key="1">
    <source>
        <dbReference type="EMBL" id="MFC4231250.1"/>
    </source>
</evidence>
<reference evidence="2" key="1">
    <citation type="journal article" date="2019" name="Int. J. Syst. Evol. Microbiol.">
        <title>The Global Catalogue of Microorganisms (GCM) 10K type strain sequencing project: providing services to taxonomists for standard genome sequencing and annotation.</title>
        <authorList>
            <consortium name="The Broad Institute Genomics Platform"/>
            <consortium name="The Broad Institute Genome Sequencing Center for Infectious Disease"/>
            <person name="Wu L."/>
            <person name="Ma J."/>
        </authorList>
    </citation>
    <scope>NUCLEOTIDE SEQUENCE [LARGE SCALE GENOMIC DNA]</scope>
    <source>
        <strain evidence="2">CECT 8010</strain>
    </source>
</reference>
<comment type="caution">
    <text evidence="1">The sequence shown here is derived from an EMBL/GenBank/DDBJ whole genome shotgun (WGS) entry which is preliminary data.</text>
</comment>
<dbReference type="RefSeq" id="WP_379012637.1">
    <property type="nucleotide sequence ID" value="NZ_JBHSDC010000003.1"/>
</dbReference>
<evidence type="ECO:0000313" key="2">
    <source>
        <dbReference type="Proteomes" id="UP001595906"/>
    </source>
</evidence>
<keyword evidence="2" id="KW-1185">Reference proteome</keyword>
<proteinExistence type="predicted"/>